<dbReference type="AlphaFoldDB" id="A0AAV3NM58"/>
<accession>A0AAV3NM58</accession>
<dbReference type="EMBL" id="BAABME010000155">
    <property type="protein sequence ID" value="GAA0140191.1"/>
    <property type="molecule type" value="Genomic_DNA"/>
</dbReference>
<protein>
    <recommendedName>
        <fullName evidence="3">F-box associated domain-containing protein</fullName>
    </recommendedName>
</protein>
<name>A0AAV3NM58_LITER</name>
<gene>
    <name evidence="1" type="ORF">LIER_01585</name>
</gene>
<evidence type="ECO:0000313" key="1">
    <source>
        <dbReference type="EMBL" id="GAA0140191.1"/>
    </source>
</evidence>
<proteinExistence type="predicted"/>
<evidence type="ECO:0000313" key="2">
    <source>
        <dbReference type="Proteomes" id="UP001454036"/>
    </source>
</evidence>
<keyword evidence="2" id="KW-1185">Reference proteome</keyword>
<evidence type="ECO:0008006" key="3">
    <source>
        <dbReference type="Google" id="ProtNLM"/>
    </source>
</evidence>
<sequence length="95" mass="10985">MVRKLLFYGILRFEDLCDYPNPCFGLELGKAYTLGFGFDHVSNDYKVFRVYSCSGEHPVIEGFVENISKVEMFRLSTGLWEDITDKANFKGVSRR</sequence>
<dbReference type="Proteomes" id="UP001454036">
    <property type="component" value="Unassembled WGS sequence"/>
</dbReference>
<reference evidence="1 2" key="1">
    <citation type="submission" date="2024-01" db="EMBL/GenBank/DDBJ databases">
        <title>The complete chloroplast genome sequence of Lithospermum erythrorhizon: insights into the phylogenetic relationship among Boraginaceae species and the maternal lineages of purple gromwells.</title>
        <authorList>
            <person name="Okada T."/>
            <person name="Watanabe K."/>
        </authorList>
    </citation>
    <scope>NUCLEOTIDE SEQUENCE [LARGE SCALE GENOMIC DNA]</scope>
</reference>
<organism evidence="1 2">
    <name type="scientific">Lithospermum erythrorhizon</name>
    <name type="common">Purple gromwell</name>
    <name type="synonym">Lithospermum officinale var. erythrorhizon</name>
    <dbReference type="NCBI Taxonomy" id="34254"/>
    <lineage>
        <taxon>Eukaryota</taxon>
        <taxon>Viridiplantae</taxon>
        <taxon>Streptophyta</taxon>
        <taxon>Embryophyta</taxon>
        <taxon>Tracheophyta</taxon>
        <taxon>Spermatophyta</taxon>
        <taxon>Magnoliopsida</taxon>
        <taxon>eudicotyledons</taxon>
        <taxon>Gunneridae</taxon>
        <taxon>Pentapetalae</taxon>
        <taxon>asterids</taxon>
        <taxon>lamiids</taxon>
        <taxon>Boraginales</taxon>
        <taxon>Boraginaceae</taxon>
        <taxon>Boraginoideae</taxon>
        <taxon>Lithospermeae</taxon>
        <taxon>Lithospermum</taxon>
    </lineage>
</organism>
<comment type="caution">
    <text evidence="1">The sequence shown here is derived from an EMBL/GenBank/DDBJ whole genome shotgun (WGS) entry which is preliminary data.</text>
</comment>